<evidence type="ECO:0000313" key="3">
    <source>
        <dbReference type="EMBL" id="PSR97066.1"/>
    </source>
</evidence>
<feature type="chain" id="PRO_5015449818" evidence="2">
    <location>
        <begin position="18"/>
        <end position="231"/>
    </location>
</feature>
<organism evidence="3 4">
    <name type="scientific">Coniella lustricola</name>
    <dbReference type="NCBI Taxonomy" id="2025994"/>
    <lineage>
        <taxon>Eukaryota</taxon>
        <taxon>Fungi</taxon>
        <taxon>Dikarya</taxon>
        <taxon>Ascomycota</taxon>
        <taxon>Pezizomycotina</taxon>
        <taxon>Sordariomycetes</taxon>
        <taxon>Sordariomycetidae</taxon>
        <taxon>Diaporthales</taxon>
        <taxon>Schizoparmaceae</taxon>
        <taxon>Coniella</taxon>
    </lineage>
</organism>
<sequence length="231" mass="23024">MKTSLLSFFNLAAMAAAQGPLLPGGVTRVPFVSGAVLPTGIVSAVRIGGGGLAGGASGFATMKPVVVTTVVDYFVSIFPQPTTVTINNICYTATSSRQPVTISNCPCTVVHFLAKTHSAQSPTPKASSSASTTGLVTGRLITPPASRTLVPPPPSQQTGAAGSSIARSLSVTTKPVSGFASASATSKTISTSTTSPGQPSSPYVQAAGNVNFPHALTVLLAAVPLAAAMVL</sequence>
<protein>
    <submittedName>
        <fullName evidence="3">Uncharacterized protein</fullName>
    </submittedName>
</protein>
<keyword evidence="2" id="KW-0732">Signal</keyword>
<name>A0A2T3AG50_9PEZI</name>
<accession>A0A2T3AG50</accession>
<evidence type="ECO:0000256" key="1">
    <source>
        <dbReference type="SAM" id="MobiDB-lite"/>
    </source>
</evidence>
<keyword evidence="4" id="KW-1185">Reference proteome</keyword>
<feature type="region of interest" description="Disordered" evidence="1">
    <location>
        <begin position="143"/>
        <end position="164"/>
    </location>
</feature>
<dbReference type="AlphaFoldDB" id="A0A2T3AG50"/>
<dbReference type="Proteomes" id="UP000241462">
    <property type="component" value="Unassembled WGS sequence"/>
</dbReference>
<feature type="signal peptide" evidence="2">
    <location>
        <begin position="1"/>
        <end position="17"/>
    </location>
</feature>
<evidence type="ECO:0000313" key="4">
    <source>
        <dbReference type="Proteomes" id="UP000241462"/>
    </source>
</evidence>
<proteinExistence type="predicted"/>
<dbReference type="EMBL" id="KZ678395">
    <property type="protein sequence ID" value="PSR97066.1"/>
    <property type="molecule type" value="Genomic_DNA"/>
</dbReference>
<dbReference type="OrthoDB" id="4094614at2759"/>
<dbReference type="InParanoid" id="A0A2T3AG50"/>
<reference evidence="3 4" key="1">
    <citation type="journal article" date="2018" name="Mycol. Prog.">
        <title>Coniella lustricola, a new species from submerged detritus.</title>
        <authorList>
            <person name="Raudabaugh D.B."/>
            <person name="Iturriaga T."/>
            <person name="Carver A."/>
            <person name="Mondo S."/>
            <person name="Pangilinan J."/>
            <person name="Lipzen A."/>
            <person name="He G."/>
            <person name="Amirebrahimi M."/>
            <person name="Grigoriev I.V."/>
            <person name="Miller A.N."/>
        </authorList>
    </citation>
    <scope>NUCLEOTIDE SEQUENCE [LARGE SCALE GENOMIC DNA]</scope>
    <source>
        <strain evidence="3 4">B22-T-1</strain>
    </source>
</reference>
<evidence type="ECO:0000256" key="2">
    <source>
        <dbReference type="SAM" id="SignalP"/>
    </source>
</evidence>
<gene>
    <name evidence="3" type="ORF">BD289DRAFT_451185</name>
</gene>